<organism evidence="2 3">
    <name type="scientific">Nocardia halotolerans</name>
    <dbReference type="NCBI Taxonomy" id="1755878"/>
    <lineage>
        <taxon>Bacteria</taxon>
        <taxon>Bacillati</taxon>
        <taxon>Actinomycetota</taxon>
        <taxon>Actinomycetes</taxon>
        <taxon>Mycobacteriales</taxon>
        <taxon>Nocardiaceae</taxon>
        <taxon>Nocardia</taxon>
    </lineage>
</organism>
<comment type="caution">
    <text evidence="2">The sequence shown here is derived from an EMBL/GenBank/DDBJ whole genome shotgun (WGS) entry which is preliminary data.</text>
</comment>
<gene>
    <name evidence="2" type="ORF">ACFO5K_14930</name>
</gene>
<evidence type="ECO:0000313" key="3">
    <source>
        <dbReference type="Proteomes" id="UP001595844"/>
    </source>
</evidence>
<feature type="domain" description="ABC-type glycine betaine transport system substrate-binding" evidence="1">
    <location>
        <begin position="25"/>
        <end position="272"/>
    </location>
</feature>
<dbReference type="RefSeq" id="WP_378562023.1">
    <property type="nucleotide sequence ID" value="NZ_JBHSDL010000014.1"/>
</dbReference>
<evidence type="ECO:0000259" key="1">
    <source>
        <dbReference type="Pfam" id="PF04069"/>
    </source>
</evidence>
<proteinExistence type="predicted"/>
<sequence length="276" mass="28707">MAALLVATWSFAAVSCGNDDERPVLRVGADSSAESIVLAEIYSQALARTGTRTDVRTGLDTPVTDLDAGHISVLPARNGELVQRWNPGSAARAPAEVAAAVNAALPQGLSVSDAADGADVRARLLVTEGFAEGEQVRAVDELDCASLHAGVVEAPGFAETGPARIEGCSFAAQTRFTDVDGLRKALQDGIIQVGVVNGPPPVAAGLIVLDDQDYALRAQNVLALFRAGIFDRVEMKKLNYVAGELTTDGLVELIDRVEGGAEPADAARAWLDAHGL</sequence>
<protein>
    <submittedName>
        <fullName evidence="2">Glycine betaine ABC transporter substrate-binding protein</fullName>
    </submittedName>
</protein>
<dbReference type="InterPro" id="IPR007210">
    <property type="entry name" value="ABC_Gly_betaine_transp_sub-bd"/>
</dbReference>
<reference evidence="3" key="1">
    <citation type="journal article" date="2019" name="Int. J. Syst. Evol. Microbiol.">
        <title>The Global Catalogue of Microorganisms (GCM) 10K type strain sequencing project: providing services to taxonomists for standard genome sequencing and annotation.</title>
        <authorList>
            <consortium name="The Broad Institute Genomics Platform"/>
            <consortium name="The Broad Institute Genome Sequencing Center for Infectious Disease"/>
            <person name="Wu L."/>
            <person name="Ma J."/>
        </authorList>
    </citation>
    <scope>NUCLEOTIDE SEQUENCE [LARGE SCALE GENOMIC DNA]</scope>
    <source>
        <strain evidence="3">IBRC-M 10490</strain>
    </source>
</reference>
<dbReference type="EMBL" id="JBHSDL010000014">
    <property type="protein sequence ID" value="MFC4375393.1"/>
    <property type="molecule type" value="Genomic_DNA"/>
</dbReference>
<dbReference type="Proteomes" id="UP001595844">
    <property type="component" value="Unassembled WGS sequence"/>
</dbReference>
<dbReference type="Gene3D" id="3.40.190.10">
    <property type="entry name" value="Periplasmic binding protein-like II"/>
    <property type="match status" value="2"/>
</dbReference>
<dbReference type="SUPFAM" id="SSF53850">
    <property type="entry name" value="Periplasmic binding protein-like II"/>
    <property type="match status" value="1"/>
</dbReference>
<name>A0ABV8VLE4_9NOCA</name>
<keyword evidence="3" id="KW-1185">Reference proteome</keyword>
<accession>A0ABV8VLE4</accession>
<evidence type="ECO:0000313" key="2">
    <source>
        <dbReference type="EMBL" id="MFC4375393.1"/>
    </source>
</evidence>
<dbReference type="Pfam" id="PF04069">
    <property type="entry name" value="OpuAC"/>
    <property type="match status" value="1"/>
</dbReference>